<sequence>MNTLYPLQVGYIETFLEGGKNIFEFSYKNPHVLAYLYYTEGLSTVEMANLLKCEQRTIRRYMNKYNFPRYTKEFAQLVKHHGFEKACQLKKPTFYPLGWR</sequence>
<keyword evidence="2" id="KW-1185">Reference proteome</keyword>
<accession>A0A5J6T612</accession>
<dbReference type="Proteomes" id="UP000325508">
    <property type="component" value="Segment"/>
</dbReference>
<protein>
    <submittedName>
        <fullName evidence="1">DNA binding domain protein</fullName>
    </submittedName>
</protein>
<evidence type="ECO:0000313" key="2">
    <source>
        <dbReference type="Proteomes" id="UP000325508"/>
    </source>
</evidence>
<proteinExistence type="predicted"/>
<organism evidence="1 2">
    <name type="scientific">Bacillus phage 019DV002</name>
    <dbReference type="NCBI Taxonomy" id="2601653"/>
    <lineage>
        <taxon>Viruses</taxon>
        <taxon>Duplodnaviria</taxon>
        <taxon>Heunggongvirae</taxon>
        <taxon>Uroviricota</taxon>
        <taxon>Caudoviricetes</taxon>
        <taxon>Ehrlichviridae</taxon>
        <taxon>Gettysburgvirus</taxon>
        <taxon>Gettysburgvirus gv019DV002</taxon>
    </lineage>
</organism>
<gene>
    <name evidence="1" type="primary">44</name>
    <name evidence="1" type="ORF">019DV002_44</name>
</gene>
<name>A0A5J6T612_9CAUD</name>
<reference evidence="1 2" key="1">
    <citation type="submission" date="2019-07" db="EMBL/GenBank/DDBJ databases">
        <authorList>
            <person name="Loney R.E."/>
            <person name="Krukonis G.P."/>
            <person name="Delesalle V.A."/>
        </authorList>
    </citation>
    <scope>NUCLEOTIDE SEQUENCE [LARGE SCALE GENOMIC DNA]</scope>
</reference>
<evidence type="ECO:0000313" key="1">
    <source>
        <dbReference type="EMBL" id="QFG05187.1"/>
    </source>
</evidence>
<dbReference type="EMBL" id="MN176220">
    <property type="protein sequence ID" value="QFG05187.1"/>
    <property type="molecule type" value="Genomic_DNA"/>
</dbReference>